<gene>
    <name evidence="1" type="ORF">C5167_043204</name>
</gene>
<proteinExistence type="predicted"/>
<dbReference type="EMBL" id="CM010724">
    <property type="protein sequence ID" value="RZC80635.1"/>
    <property type="molecule type" value="Genomic_DNA"/>
</dbReference>
<reference evidence="1 2" key="1">
    <citation type="journal article" date="2018" name="Science">
        <title>The opium poppy genome and morphinan production.</title>
        <authorList>
            <person name="Guo L."/>
            <person name="Winzer T."/>
            <person name="Yang X."/>
            <person name="Li Y."/>
            <person name="Ning Z."/>
            <person name="He Z."/>
            <person name="Teodor R."/>
            <person name="Lu Y."/>
            <person name="Bowser T.A."/>
            <person name="Graham I.A."/>
            <person name="Ye K."/>
        </authorList>
    </citation>
    <scope>NUCLEOTIDE SEQUENCE [LARGE SCALE GENOMIC DNA]</scope>
    <source>
        <strain evidence="2">cv. HN1</strain>
        <tissue evidence="1">Leaves</tissue>
    </source>
</reference>
<accession>A0A4Y7L915</accession>
<protein>
    <submittedName>
        <fullName evidence="1">Uncharacterized protein</fullName>
    </submittedName>
</protein>
<name>A0A4Y7L915_PAPSO</name>
<sequence length="14" mass="1546">MNSVGFELATQEGY</sequence>
<organism evidence="1 2">
    <name type="scientific">Papaver somniferum</name>
    <name type="common">Opium poppy</name>
    <dbReference type="NCBI Taxonomy" id="3469"/>
    <lineage>
        <taxon>Eukaryota</taxon>
        <taxon>Viridiplantae</taxon>
        <taxon>Streptophyta</taxon>
        <taxon>Embryophyta</taxon>
        <taxon>Tracheophyta</taxon>
        <taxon>Spermatophyta</taxon>
        <taxon>Magnoliopsida</taxon>
        <taxon>Ranunculales</taxon>
        <taxon>Papaveraceae</taxon>
        <taxon>Papaveroideae</taxon>
        <taxon>Papaver</taxon>
    </lineage>
</organism>
<dbReference type="Proteomes" id="UP000316621">
    <property type="component" value="Chromosome 10"/>
</dbReference>
<evidence type="ECO:0000313" key="1">
    <source>
        <dbReference type="EMBL" id="RZC80635.1"/>
    </source>
</evidence>
<keyword evidence="2" id="KW-1185">Reference proteome</keyword>
<evidence type="ECO:0000313" key="2">
    <source>
        <dbReference type="Proteomes" id="UP000316621"/>
    </source>
</evidence>